<evidence type="ECO:0000313" key="1">
    <source>
        <dbReference type="EMBL" id="KAF5768297.1"/>
    </source>
</evidence>
<dbReference type="Gramene" id="mRNA:HanXRQr2_Chr14g0634771">
    <property type="protein sequence ID" value="mRNA:HanXRQr2_Chr14g0634771"/>
    <property type="gene ID" value="HanXRQr2_Chr14g0634771"/>
</dbReference>
<keyword evidence="2" id="KW-1185">Reference proteome</keyword>
<organism evidence="1 2">
    <name type="scientific">Helianthus annuus</name>
    <name type="common">Common sunflower</name>
    <dbReference type="NCBI Taxonomy" id="4232"/>
    <lineage>
        <taxon>Eukaryota</taxon>
        <taxon>Viridiplantae</taxon>
        <taxon>Streptophyta</taxon>
        <taxon>Embryophyta</taxon>
        <taxon>Tracheophyta</taxon>
        <taxon>Spermatophyta</taxon>
        <taxon>Magnoliopsida</taxon>
        <taxon>eudicotyledons</taxon>
        <taxon>Gunneridae</taxon>
        <taxon>Pentapetalae</taxon>
        <taxon>asterids</taxon>
        <taxon>campanulids</taxon>
        <taxon>Asterales</taxon>
        <taxon>Asteraceae</taxon>
        <taxon>Asteroideae</taxon>
        <taxon>Heliantheae alliance</taxon>
        <taxon>Heliantheae</taxon>
        <taxon>Helianthus</taxon>
    </lineage>
</organism>
<sequence length="42" mass="5035">MNTNPINFLLMWHLCGDMRCDVVAFFDDVLAWLLLTWQLIKH</sequence>
<dbReference type="AlphaFoldDB" id="A0A9K3H5I3"/>
<dbReference type="Proteomes" id="UP000215914">
    <property type="component" value="Unassembled WGS sequence"/>
</dbReference>
<gene>
    <name evidence="1" type="ORF">HanXRQr2_Chr14g0634771</name>
</gene>
<reference evidence="1" key="2">
    <citation type="submission" date="2020-06" db="EMBL/GenBank/DDBJ databases">
        <title>Helianthus annuus Genome sequencing and assembly Release 2.</title>
        <authorList>
            <person name="Gouzy J."/>
            <person name="Langlade N."/>
            <person name="Munos S."/>
        </authorList>
    </citation>
    <scope>NUCLEOTIDE SEQUENCE</scope>
    <source>
        <tissue evidence="1">Leaves</tissue>
    </source>
</reference>
<dbReference type="EMBL" id="MNCJ02000329">
    <property type="protein sequence ID" value="KAF5768297.1"/>
    <property type="molecule type" value="Genomic_DNA"/>
</dbReference>
<accession>A0A9K3H5I3</accession>
<name>A0A9K3H5I3_HELAN</name>
<protein>
    <submittedName>
        <fullName evidence="1">Uncharacterized protein</fullName>
    </submittedName>
</protein>
<comment type="caution">
    <text evidence="1">The sequence shown here is derived from an EMBL/GenBank/DDBJ whole genome shotgun (WGS) entry which is preliminary data.</text>
</comment>
<evidence type="ECO:0000313" key="2">
    <source>
        <dbReference type="Proteomes" id="UP000215914"/>
    </source>
</evidence>
<proteinExistence type="predicted"/>
<reference evidence="1" key="1">
    <citation type="journal article" date="2017" name="Nature">
        <title>The sunflower genome provides insights into oil metabolism, flowering and Asterid evolution.</title>
        <authorList>
            <person name="Badouin H."/>
            <person name="Gouzy J."/>
            <person name="Grassa C.J."/>
            <person name="Murat F."/>
            <person name="Staton S.E."/>
            <person name="Cottret L."/>
            <person name="Lelandais-Briere C."/>
            <person name="Owens G.L."/>
            <person name="Carrere S."/>
            <person name="Mayjonade B."/>
            <person name="Legrand L."/>
            <person name="Gill N."/>
            <person name="Kane N.C."/>
            <person name="Bowers J.E."/>
            <person name="Hubner S."/>
            <person name="Bellec A."/>
            <person name="Berard A."/>
            <person name="Berges H."/>
            <person name="Blanchet N."/>
            <person name="Boniface M.C."/>
            <person name="Brunel D."/>
            <person name="Catrice O."/>
            <person name="Chaidir N."/>
            <person name="Claudel C."/>
            <person name="Donnadieu C."/>
            <person name="Faraut T."/>
            <person name="Fievet G."/>
            <person name="Helmstetter N."/>
            <person name="King M."/>
            <person name="Knapp S.J."/>
            <person name="Lai Z."/>
            <person name="Le Paslier M.C."/>
            <person name="Lippi Y."/>
            <person name="Lorenzon L."/>
            <person name="Mandel J.R."/>
            <person name="Marage G."/>
            <person name="Marchand G."/>
            <person name="Marquand E."/>
            <person name="Bret-Mestries E."/>
            <person name="Morien E."/>
            <person name="Nambeesan S."/>
            <person name="Nguyen T."/>
            <person name="Pegot-Espagnet P."/>
            <person name="Pouilly N."/>
            <person name="Raftis F."/>
            <person name="Sallet E."/>
            <person name="Schiex T."/>
            <person name="Thomas J."/>
            <person name="Vandecasteele C."/>
            <person name="Vares D."/>
            <person name="Vear F."/>
            <person name="Vautrin S."/>
            <person name="Crespi M."/>
            <person name="Mangin B."/>
            <person name="Burke J.M."/>
            <person name="Salse J."/>
            <person name="Munos S."/>
            <person name="Vincourt P."/>
            <person name="Rieseberg L.H."/>
            <person name="Langlade N.B."/>
        </authorList>
    </citation>
    <scope>NUCLEOTIDE SEQUENCE</scope>
    <source>
        <tissue evidence="1">Leaves</tissue>
    </source>
</reference>